<evidence type="ECO:0000256" key="4">
    <source>
        <dbReference type="ARBA" id="ARBA00023010"/>
    </source>
</evidence>
<sequence>MGFEYSPDKSKLSIAKKMSEEIEIKLQGSPREELIKTAVNFLISPRVQQSPTSQKEAFLRKKGLTTEEIRIAFEKSSNHVLPVAQIHHNLVQESSVVQISWFHKFKDILHTVALLVGATYSLYYLYQKFIEPLIFGKRKKPKSLESSINSLNETLQKSIGDLKGDLQKVQCELERVVVMQNEDNRNSRAVNDLKSEIATVKGILLSRHQFSSVNLTGPSIPAWQLTQSSHKDEKESLENEDGEHNSGSSETEIVPNPNSNGGSQGSDSSLEMINDRQLIKSLYIQ</sequence>
<evidence type="ECO:0000256" key="5">
    <source>
        <dbReference type="ARBA" id="ARBA00023136"/>
    </source>
</evidence>
<comment type="function">
    <text evidence="10">Component of the PEX13-PEX14 docking complex, a translocon channel that specifically mediates the import of peroxisomal cargo proteins bound to PEX5 receptor. The PEX13-PEX14 docking complex forms a large import pore which can be opened to a diameter of about 9 nm. Mechanistically, PEX5 receptor along with cargo proteins associates with the PEX14 subunit of the PEX13-PEX14 docking complex in the cytosol, leading to the insertion of the receptor into the organelle membrane with the concomitant translocation of the cargo into the peroxisome matrix.</text>
</comment>
<name>A0ABR1AFR7_POLSC</name>
<evidence type="ECO:0000256" key="2">
    <source>
        <dbReference type="ARBA" id="ARBA00022448"/>
    </source>
</evidence>
<proteinExistence type="inferred from homology"/>
<evidence type="ECO:0000256" key="1">
    <source>
        <dbReference type="ARBA" id="ARBA00005443"/>
    </source>
</evidence>
<evidence type="ECO:0000259" key="12">
    <source>
        <dbReference type="Pfam" id="PF04695"/>
    </source>
</evidence>
<protein>
    <recommendedName>
        <fullName evidence="7 10">Peroxisomal membrane protein PEX14</fullName>
    </recommendedName>
    <alternativeName>
        <fullName evidence="8 10">Peroxin-14</fullName>
    </alternativeName>
</protein>
<reference evidence="13 14" key="1">
    <citation type="submission" date="2023-09" db="EMBL/GenBank/DDBJ databases">
        <title>Genomes of two closely related lineages of the louse Polyplax serrata with different host specificities.</title>
        <authorList>
            <person name="Martinu J."/>
            <person name="Tarabai H."/>
            <person name="Stefka J."/>
            <person name="Hypsa V."/>
        </authorList>
    </citation>
    <scope>NUCLEOTIDE SEQUENCE [LARGE SCALE GENOMIC DNA]</scope>
    <source>
        <strain evidence="13">98ZLc_SE</strain>
    </source>
</reference>
<evidence type="ECO:0000256" key="8">
    <source>
        <dbReference type="ARBA" id="ARBA00029691"/>
    </source>
</evidence>
<evidence type="ECO:0000313" key="14">
    <source>
        <dbReference type="Proteomes" id="UP001359485"/>
    </source>
</evidence>
<keyword evidence="4" id="KW-0811">Translocation</keyword>
<keyword evidence="3 10" id="KW-0653">Protein transport</keyword>
<feature type="domain" description="Peroxisome membrane anchor protein Pex14p N-terminal" evidence="12">
    <location>
        <begin position="31"/>
        <end position="74"/>
    </location>
</feature>
<comment type="caution">
    <text evidence="13">The sequence shown here is derived from an EMBL/GenBank/DDBJ whole genome shotgun (WGS) entry which is preliminary data.</text>
</comment>
<dbReference type="InterPro" id="IPR025655">
    <property type="entry name" value="PEX14"/>
</dbReference>
<evidence type="ECO:0000256" key="3">
    <source>
        <dbReference type="ARBA" id="ARBA00022927"/>
    </source>
</evidence>
<dbReference type="PANTHER" id="PTHR23058">
    <property type="entry name" value="PEROXISOMAL MEMBRANE PROTEIN PEX14"/>
    <property type="match status" value="1"/>
</dbReference>
<dbReference type="EMBL" id="JAWJWF010000050">
    <property type="protein sequence ID" value="KAK6618340.1"/>
    <property type="molecule type" value="Genomic_DNA"/>
</dbReference>
<keyword evidence="14" id="KW-1185">Reference proteome</keyword>
<accession>A0ABR1AFR7</accession>
<keyword evidence="5 10" id="KW-0472">Membrane</keyword>
<dbReference type="Pfam" id="PF04695">
    <property type="entry name" value="Pex14_N"/>
    <property type="match status" value="1"/>
</dbReference>
<organism evidence="13 14">
    <name type="scientific">Polyplax serrata</name>
    <name type="common">Common mouse louse</name>
    <dbReference type="NCBI Taxonomy" id="468196"/>
    <lineage>
        <taxon>Eukaryota</taxon>
        <taxon>Metazoa</taxon>
        <taxon>Ecdysozoa</taxon>
        <taxon>Arthropoda</taxon>
        <taxon>Hexapoda</taxon>
        <taxon>Insecta</taxon>
        <taxon>Pterygota</taxon>
        <taxon>Neoptera</taxon>
        <taxon>Paraneoptera</taxon>
        <taxon>Psocodea</taxon>
        <taxon>Troctomorpha</taxon>
        <taxon>Phthiraptera</taxon>
        <taxon>Anoplura</taxon>
        <taxon>Polyplacidae</taxon>
        <taxon>Polyplax</taxon>
    </lineage>
</organism>
<comment type="similarity">
    <text evidence="1 10">Belongs to the peroxin-14 family.</text>
</comment>
<feature type="compositionally biased region" description="Low complexity" evidence="11">
    <location>
        <begin position="256"/>
        <end position="269"/>
    </location>
</feature>
<keyword evidence="2 10" id="KW-0813">Transport</keyword>
<evidence type="ECO:0000256" key="11">
    <source>
        <dbReference type="SAM" id="MobiDB-lite"/>
    </source>
</evidence>
<feature type="region of interest" description="Disordered" evidence="11">
    <location>
        <begin position="224"/>
        <end position="273"/>
    </location>
</feature>
<evidence type="ECO:0000313" key="13">
    <source>
        <dbReference type="EMBL" id="KAK6618340.1"/>
    </source>
</evidence>
<evidence type="ECO:0000256" key="6">
    <source>
        <dbReference type="ARBA" id="ARBA00023140"/>
    </source>
</evidence>
<evidence type="ECO:0000256" key="9">
    <source>
        <dbReference type="ARBA" id="ARBA00046271"/>
    </source>
</evidence>
<dbReference type="Gene3D" id="1.10.10.10">
    <property type="entry name" value="Winged helix-like DNA-binding domain superfamily/Winged helix DNA-binding domain"/>
    <property type="match status" value="1"/>
</dbReference>
<gene>
    <name evidence="13" type="ORF">RUM44_002792</name>
</gene>
<comment type="subcellular location">
    <subcellularLocation>
        <location evidence="9 10">Peroxisome membrane</location>
    </subcellularLocation>
</comment>
<dbReference type="InterPro" id="IPR036388">
    <property type="entry name" value="WH-like_DNA-bd_sf"/>
</dbReference>
<keyword evidence="6 10" id="KW-0576">Peroxisome</keyword>
<evidence type="ECO:0000256" key="10">
    <source>
        <dbReference type="RuleBase" id="RU367032"/>
    </source>
</evidence>
<dbReference type="PANTHER" id="PTHR23058:SF0">
    <property type="entry name" value="PEROXISOMAL MEMBRANE PROTEIN PEX14"/>
    <property type="match status" value="1"/>
</dbReference>
<dbReference type="InterPro" id="IPR006785">
    <property type="entry name" value="Pex14_N"/>
</dbReference>
<dbReference type="Proteomes" id="UP001359485">
    <property type="component" value="Unassembled WGS sequence"/>
</dbReference>
<evidence type="ECO:0000256" key="7">
    <source>
        <dbReference type="ARBA" id="ARBA00029502"/>
    </source>
</evidence>